<evidence type="ECO:0000313" key="1">
    <source>
        <dbReference type="EMBL" id="TFK62011.1"/>
    </source>
</evidence>
<name>A0ACD3A8P0_9AGAR</name>
<dbReference type="EMBL" id="ML208613">
    <property type="protein sequence ID" value="TFK62011.1"/>
    <property type="molecule type" value="Genomic_DNA"/>
</dbReference>
<proteinExistence type="predicted"/>
<protein>
    <submittedName>
        <fullName evidence="1">Uncharacterized protein</fullName>
    </submittedName>
</protein>
<keyword evidence="2" id="KW-1185">Reference proteome</keyword>
<organism evidence="1 2">
    <name type="scientific">Pluteus cervinus</name>
    <dbReference type="NCBI Taxonomy" id="181527"/>
    <lineage>
        <taxon>Eukaryota</taxon>
        <taxon>Fungi</taxon>
        <taxon>Dikarya</taxon>
        <taxon>Basidiomycota</taxon>
        <taxon>Agaricomycotina</taxon>
        <taxon>Agaricomycetes</taxon>
        <taxon>Agaricomycetidae</taxon>
        <taxon>Agaricales</taxon>
        <taxon>Pluteineae</taxon>
        <taxon>Pluteaceae</taxon>
        <taxon>Pluteus</taxon>
    </lineage>
</organism>
<gene>
    <name evidence="1" type="ORF">BDN72DRAFT_863169</name>
</gene>
<sequence>MPLPCPGQSPRTRTSTAAIDWNDLPTRFGIPQPPSSYTPSIASQPASSTNAASLGSESYASPVRSTSLAPGSSASGGYSSTGLRRRSSTSGASTASTDDESEPKGTTKAPLGRQKHKFYNFPGHTNWFEVLTTKNDSNVPEPGVFKLNGLCDGDLFVVRDSPNTIFRMQIYKNNTWSPIQLYDEMTDSAGNTRSLIIKPGGKPSWVLKDTANKNYNSSRQPRASVGAMYHSTVPRAIRQETRRRGNNPCIDSGGLGWHRLEPVDWYFKHRDCLCLLADIRIKL</sequence>
<evidence type="ECO:0000313" key="2">
    <source>
        <dbReference type="Proteomes" id="UP000308600"/>
    </source>
</evidence>
<reference evidence="1 2" key="1">
    <citation type="journal article" date="2019" name="Nat. Ecol. Evol.">
        <title>Megaphylogeny resolves global patterns of mushroom evolution.</title>
        <authorList>
            <person name="Varga T."/>
            <person name="Krizsan K."/>
            <person name="Foldi C."/>
            <person name="Dima B."/>
            <person name="Sanchez-Garcia M."/>
            <person name="Sanchez-Ramirez S."/>
            <person name="Szollosi G.J."/>
            <person name="Szarkandi J.G."/>
            <person name="Papp V."/>
            <person name="Albert L."/>
            <person name="Andreopoulos W."/>
            <person name="Angelini C."/>
            <person name="Antonin V."/>
            <person name="Barry K.W."/>
            <person name="Bougher N.L."/>
            <person name="Buchanan P."/>
            <person name="Buyck B."/>
            <person name="Bense V."/>
            <person name="Catcheside P."/>
            <person name="Chovatia M."/>
            <person name="Cooper J."/>
            <person name="Damon W."/>
            <person name="Desjardin D."/>
            <person name="Finy P."/>
            <person name="Geml J."/>
            <person name="Haridas S."/>
            <person name="Hughes K."/>
            <person name="Justo A."/>
            <person name="Karasinski D."/>
            <person name="Kautmanova I."/>
            <person name="Kiss B."/>
            <person name="Kocsube S."/>
            <person name="Kotiranta H."/>
            <person name="LaButti K.M."/>
            <person name="Lechner B.E."/>
            <person name="Liimatainen K."/>
            <person name="Lipzen A."/>
            <person name="Lukacs Z."/>
            <person name="Mihaltcheva S."/>
            <person name="Morgado L.N."/>
            <person name="Niskanen T."/>
            <person name="Noordeloos M.E."/>
            <person name="Ohm R.A."/>
            <person name="Ortiz-Santana B."/>
            <person name="Ovrebo C."/>
            <person name="Racz N."/>
            <person name="Riley R."/>
            <person name="Savchenko A."/>
            <person name="Shiryaev A."/>
            <person name="Soop K."/>
            <person name="Spirin V."/>
            <person name="Szebenyi C."/>
            <person name="Tomsovsky M."/>
            <person name="Tulloss R.E."/>
            <person name="Uehling J."/>
            <person name="Grigoriev I.V."/>
            <person name="Vagvolgyi C."/>
            <person name="Papp T."/>
            <person name="Martin F.M."/>
            <person name="Miettinen O."/>
            <person name="Hibbett D.S."/>
            <person name="Nagy L.G."/>
        </authorList>
    </citation>
    <scope>NUCLEOTIDE SEQUENCE [LARGE SCALE GENOMIC DNA]</scope>
    <source>
        <strain evidence="1 2">NL-1719</strain>
    </source>
</reference>
<dbReference type="Proteomes" id="UP000308600">
    <property type="component" value="Unassembled WGS sequence"/>
</dbReference>
<accession>A0ACD3A8P0</accession>